<reference evidence="1" key="3">
    <citation type="submission" date="2017-03" db="EMBL/GenBank/DDBJ databases">
        <authorList>
            <person name="Dastager S.G."/>
            <person name="Neurgaonkar P.S."/>
            <person name="Dharne M.S."/>
        </authorList>
    </citation>
    <scope>NUCLEOTIDE SEQUENCE</scope>
    <source>
        <strain evidence="1">DSM 25145</strain>
    </source>
</reference>
<dbReference type="Proteomes" id="UP000215545">
    <property type="component" value="Unassembled WGS sequence"/>
</dbReference>
<evidence type="ECO:0000313" key="3">
    <source>
        <dbReference type="Proteomes" id="UP000186385"/>
    </source>
</evidence>
<evidence type="ECO:0000313" key="1">
    <source>
        <dbReference type="EMBL" id="OXS80201.1"/>
    </source>
</evidence>
<protein>
    <submittedName>
        <fullName evidence="2">Uncharacterized protein</fullName>
    </submittedName>
</protein>
<reference evidence="4" key="2">
    <citation type="submission" date="2017-03" db="EMBL/GenBank/DDBJ databases">
        <title>Bacillus sp. V-88(T) DSM27956, whole genome shotgun sequencing project.</title>
        <authorList>
            <person name="Dastager S.G."/>
            <person name="Neurgaonkar P.S."/>
            <person name="Dharne M.S."/>
        </authorList>
    </citation>
    <scope>NUCLEOTIDE SEQUENCE [LARGE SCALE GENOMIC DNA]</scope>
    <source>
        <strain evidence="4">DSM 25145</strain>
    </source>
</reference>
<dbReference type="RefSeq" id="WP_052698355.1">
    <property type="nucleotide sequence ID" value="NZ_FTLX01000001.1"/>
</dbReference>
<organism evidence="2 3">
    <name type="scientific">Domibacillus enclensis</name>
    <dbReference type="NCBI Taxonomy" id="1017273"/>
    <lineage>
        <taxon>Bacteria</taxon>
        <taxon>Bacillati</taxon>
        <taxon>Bacillota</taxon>
        <taxon>Bacilli</taxon>
        <taxon>Bacillales</taxon>
        <taxon>Bacillaceae</taxon>
        <taxon>Domibacillus</taxon>
    </lineage>
</organism>
<dbReference type="AlphaFoldDB" id="A0A1N6P0N1"/>
<accession>A0A1N6P0N1</accession>
<dbReference type="Proteomes" id="UP000186385">
    <property type="component" value="Unassembled WGS sequence"/>
</dbReference>
<dbReference type="OrthoDB" id="2454083at2"/>
<evidence type="ECO:0000313" key="4">
    <source>
        <dbReference type="Proteomes" id="UP000215545"/>
    </source>
</evidence>
<proteinExistence type="predicted"/>
<dbReference type="EMBL" id="MWSK01000001">
    <property type="protein sequence ID" value="OXS80201.1"/>
    <property type="molecule type" value="Genomic_DNA"/>
</dbReference>
<sequence length="80" mass="9384">MSDWVPLYQLLWKGRTVADPEEAMKNELLDKLNHPRLRKTPEVKFAEAARRVCDAPFSDTEKMKLITAYIHTLENIKQKD</sequence>
<gene>
    <name evidence="1" type="ORF">B1B05_01615</name>
    <name evidence="2" type="ORF">SAMN05443094_101340</name>
</gene>
<evidence type="ECO:0000313" key="2">
    <source>
        <dbReference type="EMBL" id="SIP97836.1"/>
    </source>
</evidence>
<dbReference type="EMBL" id="FTLX01000001">
    <property type="protein sequence ID" value="SIP97836.1"/>
    <property type="molecule type" value="Genomic_DNA"/>
</dbReference>
<keyword evidence="4" id="KW-1185">Reference proteome</keyword>
<reference evidence="2 3" key="1">
    <citation type="submission" date="2017-01" db="EMBL/GenBank/DDBJ databases">
        <authorList>
            <person name="Mah S.A."/>
            <person name="Swanson W.J."/>
            <person name="Moy G.W."/>
            <person name="Vacquier V.D."/>
        </authorList>
    </citation>
    <scope>NUCLEOTIDE SEQUENCE [LARGE SCALE GENOMIC DNA]</scope>
    <source>
        <strain evidence="2 3">NIO-1016</strain>
    </source>
</reference>
<name>A0A1N6P0N1_9BACI</name>
<dbReference type="STRING" id="1017273.SAMN05443094_101340"/>